<dbReference type="Pfam" id="PF00994">
    <property type="entry name" value="MoCF_biosynth"/>
    <property type="match status" value="1"/>
</dbReference>
<sequence>MPASETAERTLVAEVIAIGDELTTGQRLDTNTQWLAQRLTDAGLLVRYHTTVADDLQANIEVFQAAAARANVVVATGGLGPTADDLTRDAMAAAAGVPLINDPDLAAHIESIFTSRGRVMPPQNLRQAQLPEHARPIPNPGGTAPGVDQTVGGCRLFALPGVPAEMHDMWAATVAPAITAMTGRTRVTRHWLVKCFGAGESTVEGMLGGLIARGREPLVGITASQATITLRVTASGETDADCYAAMAPTLDEIRTKLGELVYAEQPGGEEEIELHQVVVELLRERGQTLGVSEEEPQGLLAQWLASADVGGEVGGVIVTDASASGATGSLADYLIAVKAGLDGSVPVAVQTPAGSVSKDILLIGHPSIHRALVAKHALNLLRLELLKQS</sequence>
<evidence type="ECO:0000259" key="1">
    <source>
        <dbReference type="SMART" id="SM00852"/>
    </source>
</evidence>
<dbReference type="InterPro" id="IPR036425">
    <property type="entry name" value="MoaB/Mog-like_dom_sf"/>
</dbReference>
<proteinExistence type="predicted"/>
<dbReference type="InterPro" id="IPR041424">
    <property type="entry name" value="CinA_KH"/>
</dbReference>
<comment type="caution">
    <text evidence="2">The sequence shown here is derived from an EMBL/GenBank/DDBJ whole genome shotgun (WGS) entry which is preliminary data.</text>
</comment>
<evidence type="ECO:0000313" key="3">
    <source>
        <dbReference type="Proteomes" id="UP000317421"/>
    </source>
</evidence>
<dbReference type="Proteomes" id="UP000317421">
    <property type="component" value="Unassembled WGS sequence"/>
</dbReference>
<reference evidence="2 3" key="1">
    <citation type="submission" date="2019-02" db="EMBL/GenBank/DDBJ databases">
        <title>Deep-cultivation of Planctomycetes and their phenomic and genomic characterization uncovers novel biology.</title>
        <authorList>
            <person name="Wiegand S."/>
            <person name="Jogler M."/>
            <person name="Boedeker C."/>
            <person name="Pinto D."/>
            <person name="Vollmers J."/>
            <person name="Rivas-Marin E."/>
            <person name="Kohn T."/>
            <person name="Peeters S.H."/>
            <person name="Heuer A."/>
            <person name="Rast P."/>
            <person name="Oberbeckmann S."/>
            <person name="Bunk B."/>
            <person name="Jeske O."/>
            <person name="Meyerdierks A."/>
            <person name="Storesund J.E."/>
            <person name="Kallscheuer N."/>
            <person name="Luecker S."/>
            <person name="Lage O.M."/>
            <person name="Pohl T."/>
            <person name="Merkel B.J."/>
            <person name="Hornburger P."/>
            <person name="Mueller R.-W."/>
            <person name="Bruemmer F."/>
            <person name="Labrenz M."/>
            <person name="Spormann A.M."/>
            <person name="Op Den Camp H."/>
            <person name="Overmann J."/>
            <person name="Amann R."/>
            <person name="Jetten M.S.M."/>
            <person name="Mascher T."/>
            <person name="Medema M.H."/>
            <person name="Devos D.P."/>
            <person name="Kaster A.-K."/>
            <person name="Ovreas L."/>
            <person name="Rohde M."/>
            <person name="Galperin M.Y."/>
            <person name="Jogler C."/>
        </authorList>
    </citation>
    <scope>NUCLEOTIDE SEQUENCE [LARGE SCALE GENOMIC DNA]</scope>
    <source>
        <strain evidence="2 3">Pla108</strain>
    </source>
</reference>
<dbReference type="Gene3D" id="3.30.70.2860">
    <property type="match status" value="1"/>
</dbReference>
<dbReference type="PANTHER" id="PTHR13939">
    <property type="entry name" value="NICOTINAMIDE-NUCLEOTIDE AMIDOHYDROLASE PNCC"/>
    <property type="match status" value="1"/>
</dbReference>
<dbReference type="NCBIfam" id="TIGR00177">
    <property type="entry name" value="molyb_syn"/>
    <property type="match status" value="1"/>
</dbReference>
<accession>A0A5C6AC88</accession>
<dbReference type="OrthoDB" id="9801454at2"/>
<dbReference type="Gene3D" id="3.40.980.10">
    <property type="entry name" value="MoaB/Mog-like domain"/>
    <property type="match status" value="1"/>
</dbReference>
<dbReference type="PANTHER" id="PTHR13939:SF0">
    <property type="entry name" value="NMN AMIDOHYDROLASE-LIKE PROTEIN YFAY"/>
    <property type="match status" value="1"/>
</dbReference>
<keyword evidence="3" id="KW-1185">Reference proteome</keyword>
<feature type="domain" description="MoaB/Mog" evidence="1">
    <location>
        <begin position="14"/>
        <end position="180"/>
    </location>
</feature>
<dbReference type="InterPro" id="IPR050101">
    <property type="entry name" value="CinA"/>
</dbReference>
<dbReference type="SUPFAM" id="SSF53218">
    <property type="entry name" value="Molybdenum cofactor biosynthesis proteins"/>
    <property type="match status" value="1"/>
</dbReference>
<dbReference type="PIRSF" id="PIRSF006728">
    <property type="entry name" value="CinA"/>
    <property type="match status" value="1"/>
</dbReference>
<dbReference type="Pfam" id="PF18146">
    <property type="entry name" value="CinA_KH"/>
    <property type="match status" value="1"/>
</dbReference>
<name>A0A5C6AC88_9BACT</name>
<evidence type="ECO:0000313" key="2">
    <source>
        <dbReference type="EMBL" id="TWT95863.1"/>
    </source>
</evidence>
<dbReference type="InterPro" id="IPR008135">
    <property type="entry name" value="Competence-induced_CinA"/>
</dbReference>
<dbReference type="CDD" id="cd00885">
    <property type="entry name" value="cinA"/>
    <property type="match status" value="1"/>
</dbReference>
<dbReference type="RefSeq" id="WP_146445674.1">
    <property type="nucleotide sequence ID" value="NZ_SJPR01000004.1"/>
</dbReference>
<organism evidence="2 3">
    <name type="scientific">Botrimarina colliarenosi</name>
    <dbReference type="NCBI Taxonomy" id="2528001"/>
    <lineage>
        <taxon>Bacteria</taxon>
        <taxon>Pseudomonadati</taxon>
        <taxon>Planctomycetota</taxon>
        <taxon>Planctomycetia</taxon>
        <taxon>Pirellulales</taxon>
        <taxon>Lacipirellulaceae</taxon>
        <taxon>Botrimarina</taxon>
    </lineage>
</organism>
<gene>
    <name evidence="2" type="primary">cinA</name>
    <name evidence="2" type="ORF">Pla108_29400</name>
</gene>
<protein>
    <submittedName>
        <fullName evidence="2">Putative competence-damage inducible protein</fullName>
    </submittedName>
</protein>
<dbReference type="AlphaFoldDB" id="A0A5C6AC88"/>
<dbReference type="InterPro" id="IPR001453">
    <property type="entry name" value="MoaB/Mog_dom"/>
</dbReference>
<dbReference type="EMBL" id="SJPR01000004">
    <property type="protein sequence ID" value="TWT95863.1"/>
    <property type="molecule type" value="Genomic_DNA"/>
</dbReference>
<dbReference type="SMART" id="SM00852">
    <property type="entry name" value="MoCF_biosynth"/>
    <property type="match status" value="1"/>
</dbReference>